<accession>A0A8J5JPH4</accession>
<evidence type="ECO:0000256" key="1">
    <source>
        <dbReference type="SAM" id="Phobius"/>
    </source>
</evidence>
<feature type="transmembrane region" description="Helical" evidence="1">
    <location>
        <begin position="309"/>
        <end position="331"/>
    </location>
</feature>
<dbReference type="EMBL" id="JAHLQT010038351">
    <property type="protein sequence ID" value="KAG7156864.1"/>
    <property type="molecule type" value="Genomic_DNA"/>
</dbReference>
<feature type="transmembrane region" description="Helical" evidence="1">
    <location>
        <begin position="168"/>
        <end position="185"/>
    </location>
</feature>
<protein>
    <submittedName>
        <fullName evidence="2">Uncharacterized protein</fullName>
    </submittedName>
</protein>
<proteinExistence type="predicted"/>
<keyword evidence="1" id="KW-0812">Transmembrane</keyword>
<sequence>MVRCLLAVVGVLRMFGGFPYTWNSSSSPTFTRRTYLVAWSVICGLLAAVLVFLPVSLHKADFPVLSKETRRTSLTISVNISWITVAALLSHTICHHTKLCKLLQSVCQLPFVGHQQGFSKTGLVVCVSTLLVVAVCQAGNLMVGLLFHENVPPVVRTLLLVRKFTVDNVAYIVPLLFHLTLTLLARSLKIASCTWLFPSSPHKMECDPEAPVVITHEDQTNTSCGYIALSRQEDPTTFIFIQNESTSQETFHELSLTDIRMMRNYVLTFNVVLEDLLGYFQLPVLVLLFNDLVLITTRSYLLIVNDTNIFTECLSIIFGSASFTRTLLLIISPRYIVKQVSGAYLRAGEPLC</sequence>
<evidence type="ECO:0000313" key="2">
    <source>
        <dbReference type="EMBL" id="KAG7156864.1"/>
    </source>
</evidence>
<organism evidence="2 3">
    <name type="scientific">Homarus americanus</name>
    <name type="common">American lobster</name>
    <dbReference type="NCBI Taxonomy" id="6706"/>
    <lineage>
        <taxon>Eukaryota</taxon>
        <taxon>Metazoa</taxon>
        <taxon>Ecdysozoa</taxon>
        <taxon>Arthropoda</taxon>
        <taxon>Crustacea</taxon>
        <taxon>Multicrustacea</taxon>
        <taxon>Malacostraca</taxon>
        <taxon>Eumalacostraca</taxon>
        <taxon>Eucarida</taxon>
        <taxon>Decapoda</taxon>
        <taxon>Pleocyemata</taxon>
        <taxon>Astacidea</taxon>
        <taxon>Nephropoidea</taxon>
        <taxon>Nephropidae</taxon>
        <taxon>Homarus</taxon>
    </lineage>
</organism>
<dbReference type="AlphaFoldDB" id="A0A8J5JPH4"/>
<feature type="transmembrane region" description="Helical" evidence="1">
    <location>
        <begin position="265"/>
        <end position="289"/>
    </location>
</feature>
<keyword evidence="3" id="KW-1185">Reference proteome</keyword>
<name>A0A8J5JPH4_HOMAM</name>
<reference evidence="2" key="1">
    <citation type="journal article" date="2021" name="Sci. Adv.">
        <title>The American lobster genome reveals insights on longevity, neural, and immune adaptations.</title>
        <authorList>
            <person name="Polinski J.M."/>
            <person name="Zimin A.V."/>
            <person name="Clark K.F."/>
            <person name="Kohn A.B."/>
            <person name="Sadowski N."/>
            <person name="Timp W."/>
            <person name="Ptitsyn A."/>
            <person name="Khanna P."/>
            <person name="Romanova D.Y."/>
            <person name="Williams P."/>
            <person name="Greenwood S.J."/>
            <person name="Moroz L.L."/>
            <person name="Walt D.R."/>
            <person name="Bodnar A.G."/>
        </authorList>
    </citation>
    <scope>NUCLEOTIDE SEQUENCE</scope>
    <source>
        <strain evidence="2">GMGI-L3</strain>
    </source>
</reference>
<keyword evidence="1" id="KW-0472">Membrane</keyword>
<gene>
    <name evidence="2" type="ORF">Hamer_G024105</name>
</gene>
<comment type="caution">
    <text evidence="2">The sequence shown here is derived from an EMBL/GenBank/DDBJ whole genome shotgun (WGS) entry which is preliminary data.</text>
</comment>
<feature type="transmembrane region" description="Helical" evidence="1">
    <location>
        <begin position="123"/>
        <end position="148"/>
    </location>
</feature>
<evidence type="ECO:0000313" key="3">
    <source>
        <dbReference type="Proteomes" id="UP000747542"/>
    </source>
</evidence>
<dbReference type="Proteomes" id="UP000747542">
    <property type="component" value="Unassembled WGS sequence"/>
</dbReference>
<keyword evidence="1" id="KW-1133">Transmembrane helix</keyword>
<feature type="transmembrane region" description="Helical" evidence="1">
    <location>
        <begin position="36"/>
        <end position="57"/>
    </location>
</feature>